<evidence type="ECO:0000256" key="1">
    <source>
        <dbReference type="SAM" id="MobiDB-lite"/>
    </source>
</evidence>
<sequence>DGGQRSSGRGHRHLHRHSITPSPSGIRAKSVTQFIQTILSKLWFVTWPPSEMQHCPQCCAGWFGRCGSVCSSPSHRCHQCSGRRCQRWHTLWSISLGQSVAI</sequence>
<dbReference type="AlphaFoldDB" id="A0A0X3NNR7"/>
<feature type="non-terminal residue" evidence="2">
    <location>
        <position position="1"/>
    </location>
</feature>
<feature type="region of interest" description="Disordered" evidence="1">
    <location>
        <begin position="1"/>
        <end position="25"/>
    </location>
</feature>
<dbReference type="EMBL" id="GEEE01021887">
    <property type="protein sequence ID" value="JAP41338.1"/>
    <property type="molecule type" value="Transcribed_RNA"/>
</dbReference>
<evidence type="ECO:0000313" key="2">
    <source>
        <dbReference type="EMBL" id="JAP41338.1"/>
    </source>
</evidence>
<gene>
    <name evidence="2" type="ORF">TR123376</name>
</gene>
<feature type="compositionally biased region" description="Basic residues" evidence="1">
    <location>
        <begin position="8"/>
        <end position="18"/>
    </location>
</feature>
<protein>
    <submittedName>
        <fullName evidence="2">Uncharacterized protein</fullName>
    </submittedName>
</protein>
<name>A0A0X3NNR7_SCHSO</name>
<reference evidence="2" key="1">
    <citation type="submission" date="2016-01" db="EMBL/GenBank/DDBJ databases">
        <title>Reference transcriptome for the parasite Schistocephalus solidus: insights into the molecular evolution of parasitism.</title>
        <authorList>
            <person name="Hebert F.O."/>
            <person name="Grambauer S."/>
            <person name="Barber I."/>
            <person name="Landry C.R."/>
            <person name="Aubin-Horth N."/>
        </authorList>
    </citation>
    <scope>NUCLEOTIDE SEQUENCE</scope>
</reference>
<proteinExistence type="predicted"/>
<accession>A0A0X3NNR7</accession>
<organism evidence="2">
    <name type="scientific">Schistocephalus solidus</name>
    <name type="common">Tapeworm</name>
    <dbReference type="NCBI Taxonomy" id="70667"/>
    <lineage>
        <taxon>Eukaryota</taxon>
        <taxon>Metazoa</taxon>
        <taxon>Spiralia</taxon>
        <taxon>Lophotrochozoa</taxon>
        <taxon>Platyhelminthes</taxon>
        <taxon>Cestoda</taxon>
        <taxon>Eucestoda</taxon>
        <taxon>Diphyllobothriidea</taxon>
        <taxon>Diphyllobothriidae</taxon>
        <taxon>Schistocephalus</taxon>
    </lineage>
</organism>